<proteinExistence type="predicted"/>
<protein>
    <submittedName>
        <fullName evidence="2">Tetratricopeptide TPR_4</fullName>
    </submittedName>
</protein>
<evidence type="ECO:0000313" key="3">
    <source>
        <dbReference type="Proteomes" id="UP000008221"/>
    </source>
</evidence>
<reference evidence="2 3" key="1">
    <citation type="journal article" date="2009" name="Genome Res.">
        <title>Complete genome of the cellulolytic thermophile Acidothermus cellulolyticus 11B provides insights into its ecophysiological and evolutionary adaptations.</title>
        <authorList>
            <person name="Barabote R.D."/>
            <person name="Xie G."/>
            <person name="Leu D.H."/>
            <person name="Normand P."/>
            <person name="Necsulea A."/>
            <person name="Daubin V."/>
            <person name="Medigue C."/>
            <person name="Adney W.S."/>
            <person name="Xu X.C."/>
            <person name="Lapidus A."/>
            <person name="Parales R.E."/>
            <person name="Detter C."/>
            <person name="Pujic P."/>
            <person name="Bruce D."/>
            <person name="Lavire C."/>
            <person name="Challacombe J.F."/>
            <person name="Brettin T.S."/>
            <person name="Berry A.M."/>
        </authorList>
    </citation>
    <scope>NUCLEOTIDE SEQUENCE [LARGE SCALE GENOMIC DNA]</scope>
    <source>
        <strain evidence="3">ATCC 43068 / DSM 8971 / 11B</strain>
    </source>
</reference>
<organism evidence="2 3">
    <name type="scientific">Acidothermus cellulolyticus (strain ATCC 43068 / DSM 8971 / 11B)</name>
    <dbReference type="NCBI Taxonomy" id="351607"/>
    <lineage>
        <taxon>Bacteria</taxon>
        <taxon>Bacillati</taxon>
        <taxon>Actinomycetota</taxon>
        <taxon>Actinomycetes</taxon>
        <taxon>Acidothermales</taxon>
        <taxon>Acidothermaceae</taxon>
        <taxon>Acidothermus</taxon>
    </lineage>
</organism>
<name>A0LUS4_ACIC1</name>
<dbReference type="AlphaFoldDB" id="A0LUS4"/>
<dbReference type="OrthoDB" id="9761935at2"/>
<gene>
    <name evidence="2" type="ordered locus">Acel_1412</name>
</gene>
<dbReference type="PANTHER" id="PTHR10098">
    <property type="entry name" value="RAPSYN-RELATED"/>
    <property type="match status" value="1"/>
</dbReference>
<accession>A0LUS4</accession>
<dbReference type="Proteomes" id="UP000008221">
    <property type="component" value="Chromosome"/>
</dbReference>
<dbReference type="STRING" id="351607.Acel_1412"/>
<evidence type="ECO:0000259" key="1">
    <source>
        <dbReference type="Pfam" id="PF12770"/>
    </source>
</evidence>
<dbReference type="SMART" id="SM00028">
    <property type="entry name" value="TPR"/>
    <property type="match status" value="4"/>
</dbReference>
<dbReference type="InParanoid" id="A0LUS4"/>
<dbReference type="Pfam" id="PF12770">
    <property type="entry name" value="CHAT"/>
    <property type="match status" value="1"/>
</dbReference>
<dbReference type="eggNOG" id="COG4995">
    <property type="taxonomic scope" value="Bacteria"/>
</dbReference>
<evidence type="ECO:0000313" key="2">
    <source>
        <dbReference type="EMBL" id="ABK53184.1"/>
    </source>
</evidence>
<dbReference type="InterPro" id="IPR011990">
    <property type="entry name" value="TPR-like_helical_dom_sf"/>
</dbReference>
<dbReference type="KEGG" id="ace:Acel_1412"/>
<dbReference type="InterPro" id="IPR024983">
    <property type="entry name" value="CHAT_dom"/>
</dbReference>
<dbReference type="HOGENOM" id="CLU_009955_0_0_11"/>
<keyword evidence="3" id="KW-1185">Reference proteome</keyword>
<dbReference type="RefSeq" id="WP_011720247.1">
    <property type="nucleotide sequence ID" value="NC_008578.1"/>
</dbReference>
<dbReference type="Gene3D" id="1.25.40.10">
    <property type="entry name" value="Tetratricopeptide repeat domain"/>
    <property type="match status" value="1"/>
</dbReference>
<dbReference type="PANTHER" id="PTHR10098:SF108">
    <property type="entry name" value="TETRATRICOPEPTIDE REPEAT PROTEIN 28"/>
    <property type="match status" value="1"/>
</dbReference>
<dbReference type="EMBL" id="CP000481">
    <property type="protein sequence ID" value="ABK53184.1"/>
    <property type="molecule type" value="Genomic_DNA"/>
</dbReference>
<sequence length="874" mass="93710">MPRARTPLPAEAAAPAAEAAAAAYAASGTDPHRARALAESVLNGPAQPADAVLALRALALATRRLAGPRPALRHAVRAVQVARRHGLIEPLAHARMTYAALLAETGRTALGYEECLRAAAELRGVQRGPVLAQLGLLAARIGDTEAALRYYARALPLLRRTADVHGQCRLYLNRANTLAYAGLWDAAERDLRRAAEVANCAGLAEYRSTIAENLGFVRLRRGDVLGALRHLDIAIEDADPYGRLAITCDRAEALLVAGLAGEARRELEQAIPQLAAAGFAIDAAEWHLLAARAALAEGDWTAAADRAAHAAEAFRRQRRRSWELLARHVLLAARFGGGERSGRLRAAARRLAAELAGRWPESAARALVICGEIEAARRRADQAIGYFHDAAALVVRHRHPPAQWRAAAYYARARAHTLSGNLPAARASLRAGLRIVREYAASLGATDLRISAAAFGRDLAEEGLRLALRSGRPSVLLEWSEIARATALRSRPLRPPADPELAADLAELRRVTGLLADAIAVGEDARPLRARQTELENRIRHRARLLGQQVWRGELTAPCRTPVLAAALGDRTLVAYVAVDGNLFAVTVHGRRCRLTALPGYREIRDELRSLRFSMQRIAHRHGSAAARSAAVLARDHAIDRLRALLLAPLRLPDSELIVIPTGDLHAVPWSALVDDRPVTVAPAAHLWLGSVRSSAGRNHRVTVVAGPRLAHADTEIRAVAARYPRAQVLTAETATVGAVRAAMDGADLVHIAAHGRFRSDNPLFSAIELADGPLTVYDVEELRRPPRVLVLSACESGLSAVHPGDELMGLTAALLGMGTRTVIASVCPVPDDLTADFMTEFHRHFAARADAAAALFAARNAIACDGFLCLGAA</sequence>
<dbReference type="SUPFAM" id="SSF48452">
    <property type="entry name" value="TPR-like"/>
    <property type="match status" value="2"/>
</dbReference>
<dbReference type="eggNOG" id="COG0457">
    <property type="taxonomic scope" value="Bacteria"/>
</dbReference>
<feature type="domain" description="CHAT" evidence="1">
    <location>
        <begin position="641"/>
        <end position="863"/>
    </location>
</feature>
<dbReference type="InterPro" id="IPR019734">
    <property type="entry name" value="TPR_rpt"/>
</dbReference>